<evidence type="ECO:0000313" key="2">
    <source>
        <dbReference type="EMBL" id="KPV45055.1"/>
    </source>
</evidence>
<accession>A0A0P9F129</accession>
<keyword evidence="1" id="KW-0812">Transmembrane</keyword>
<evidence type="ECO:0000256" key="1">
    <source>
        <dbReference type="SAM" id="Phobius"/>
    </source>
</evidence>
<organism evidence="2 3">
    <name type="scientific">Alicyclobacillus ferrooxydans</name>
    <dbReference type="NCBI Taxonomy" id="471514"/>
    <lineage>
        <taxon>Bacteria</taxon>
        <taxon>Bacillati</taxon>
        <taxon>Bacillota</taxon>
        <taxon>Bacilli</taxon>
        <taxon>Bacillales</taxon>
        <taxon>Alicyclobacillaceae</taxon>
        <taxon>Alicyclobacillus</taxon>
    </lineage>
</organism>
<dbReference type="PATRIC" id="fig|471514.4.peg.4060"/>
<reference evidence="2 3" key="1">
    <citation type="submission" date="2015-09" db="EMBL/GenBank/DDBJ databases">
        <title>Draft genome sequence of Alicyclobacillus ferrooxydans DSM 22381.</title>
        <authorList>
            <person name="Hemp J."/>
        </authorList>
    </citation>
    <scope>NUCLEOTIDE SEQUENCE [LARGE SCALE GENOMIC DNA]</scope>
    <source>
        <strain evidence="2 3">TC-34</strain>
    </source>
</reference>
<proteinExistence type="predicted"/>
<dbReference type="EMBL" id="LJCO01000015">
    <property type="protein sequence ID" value="KPV45055.1"/>
    <property type="molecule type" value="Genomic_DNA"/>
</dbReference>
<protein>
    <submittedName>
        <fullName evidence="2">Uncharacterized protein</fullName>
    </submittedName>
</protein>
<gene>
    <name evidence="2" type="ORF">AN477_04110</name>
</gene>
<keyword evidence="3" id="KW-1185">Reference proteome</keyword>
<comment type="caution">
    <text evidence="2">The sequence shown here is derived from an EMBL/GenBank/DDBJ whole genome shotgun (WGS) entry which is preliminary data.</text>
</comment>
<dbReference type="Proteomes" id="UP000050482">
    <property type="component" value="Unassembled WGS sequence"/>
</dbReference>
<keyword evidence="1" id="KW-1133">Transmembrane helix</keyword>
<name>A0A0P9F129_9BACL</name>
<evidence type="ECO:0000313" key="3">
    <source>
        <dbReference type="Proteomes" id="UP000050482"/>
    </source>
</evidence>
<dbReference type="AlphaFoldDB" id="A0A0P9F129"/>
<sequence>MITRAHCLPLVGQRVVAQTRDGATHDGILHSVTNDGIYLRPMASRRAGLVNNTDGSPMADVLQNMPECSEDVHEVFFPFFFLPFFALAALGPWGWWWWANSS</sequence>
<feature type="transmembrane region" description="Helical" evidence="1">
    <location>
        <begin position="75"/>
        <end position="98"/>
    </location>
</feature>
<keyword evidence="1" id="KW-0472">Membrane</keyword>